<accession>A0A7S3FY82</accession>
<evidence type="ECO:0000313" key="5">
    <source>
        <dbReference type="EMBL" id="CAE0235759.1"/>
    </source>
</evidence>
<evidence type="ECO:0000256" key="4">
    <source>
        <dbReference type="RuleBase" id="RU000499"/>
    </source>
</evidence>
<gene>
    <name evidence="5" type="ORF">SRAS04492_LOCUS7566</name>
</gene>
<dbReference type="Pfam" id="PF00255">
    <property type="entry name" value="GSHPx"/>
    <property type="match status" value="1"/>
</dbReference>
<dbReference type="GO" id="GO:0006979">
    <property type="term" value="P:response to oxidative stress"/>
    <property type="evidence" value="ECO:0007669"/>
    <property type="project" value="InterPro"/>
</dbReference>
<dbReference type="InterPro" id="IPR036249">
    <property type="entry name" value="Thioredoxin-like_sf"/>
</dbReference>
<keyword evidence="2 4" id="KW-0575">Peroxidase</keyword>
<evidence type="ECO:0000256" key="2">
    <source>
        <dbReference type="ARBA" id="ARBA00022559"/>
    </source>
</evidence>
<protein>
    <recommendedName>
        <fullName evidence="4">Glutathione peroxidase</fullName>
    </recommendedName>
</protein>
<dbReference type="PIRSF" id="PIRSF000303">
    <property type="entry name" value="Glutathion_perox"/>
    <property type="match status" value="1"/>
</dbReference>
<name>A0A7S3FY82_9SPIT</name>
<dbReference type="GO" id="GO:0004601">
    <property type="term" value="F:peroxidase activity"/>
    <property type="evidence" value="ECO:0007669"/>
    <property type="project" value="UniProtKB-KW"/>
</dbReference>
<dbReference type="PANTHER" id="PTHR11592:SF78">
    <property type="entry name" value="GLUTATHIONE PEROXIDASE"/>
    <property type="match status" value="1"/>
</dbReference>
<reference evidence="5" key="1">
    <citation type="submission" date="2021-01" db="EMBL/GenBank/DDBJ databases">
        <authorList>
            <person name="Corre E."/>
            <person name="Pelletier E."/>
            <person name="Niang G."/>
            <person name="Scheremetjew M."/>
            <person name="Finn R."/>
            <person name="Kale V."/>
            <person name="Holt S."/>
            <person name="Cochrane G."/>
            <person name="Meng A."/>
            <person name="Brown T."/>
            <person name="Cohen L."/>
        </authorList>
    </citation>
    <scope>NUCLEOTIDE SEQUENCE</scope>
    <source>
        <strain evidence="5">Ras09</strain>
    </source>
</reference>
<dbReference type="PROSITE" id="PS51355">
    <property type="entry name" value="GLUTATHIONE_PEROXID_3"/>
    <property type="match status" value="1"/>
</dbReference>
<evidence type="ECO:0000256" key="1">
    <source>
        <dbReference type="ARBA" id="ARBA00006926"/>
    </source>
</evidence>
<dbReference type="Gene3D" id="3.40.30.10">
    <property type="entry name" value="Glutaredoxin"/>
    <property type="match status" value="1"/>
</dbReference>
<sequence>MVQIHSELKDSGFEILAFPCNQFGGQEPGSAQDIENFARGKYGAEFPISEKIEVNGKGTHPVYSFLRQKSELYNPKSKGTKVIAWNFAKFLVDGQTGKVVGFYGPQVQPLDIVPDIKARL</sequence>
<organism evidence="5">
    <name type="scientific">Strombidium rassoulzadegani</name>
    <dbReference type="NCBI Taxonomy" id="1082188"/>
    <lineage>
        <taxon>Eukaryota</taxon>
        <taxon>Sar</taxon>
        <taxon>Alveolata</taxon>
        <taxon>Ciliophora</taxon>
        <taxon>Intramacronucleata</taxon>
        <taxon>Spirotrichea</taxon>
        <taxon>Oligotrichia</taxon>
        <taxon>Strombidiidae</taxon>
        <taxon>Strombidium</taxon>
    </lineage>
</organism>
<dbReference type="InterPro" id="IPR029760">
    <property type="entry name" value="GPX_CS"/>
</dbReference>
<dbReference type="CDD" id="cd00340">
    <property type="entry name" value="GSH_Peroxidase"/>
    <property type="match status" value="1"/>
</dbReference>
<comment type="similarity">
    <text evidence="1 4">Belongs to the glutathione peroxidase family.</text>
</comment>
<keyword evidence="3 4" id="KW-0560">Oxidoreductase</keyword>
<proteinExistence type="inferred from homology"/>
<dbReference type="SUPFAM" id="SSF52833">
    <property type="entry name" value="Thioredoxin-like"/>
    <property type="match status" value="1"/>
</dbReference>
<dbReference type="InterPro" id="IPR000889">
    <property type="entry name" value="Glutathione_peroxidase"/>
</dbReference>
<dbReference type="PRINTS" id="PR01011">
    <property type="entry name" value="GLUTPROXDASE"/>
</dbReference>
<dbReference type="PROSITE" id="PS00763">
    <property type="entry name" value="GLUTATHIONE_PEROXID_2"/>
    <property type="match status" value="1"/>
</dbReference>
<evidence type="ECO:0000256" key="3">
    <source>
        <dbReference type="ARBA" id="ARBA00023002"/>
    </source>
</evidence>
<dbReference type="PANTHER" id="PTHR11592">
    <property type="entry name" value="GLUTATHIONE PEROXIDASE"/>
    <property type="match status" value="1"/>
</dbReference>
<dbReference type="AlphaFoldDB" id="A0A7S3FY82"/>
<dbReference type="EMBL" id="HBIA01015042">
    <property type="protein sequence ID" value="CAE0235759.1"/>
    <property type="molecule type" value="Transcribed_RNA"/>
</dbReference>